<evidence type="ECO:0000256" key="1">
    <source>
        <dbReference type="SAM" id="Coils"/>
    </source>
</evidence>
<gene>
    <name evidence="2" type="ORF">FZC76_13605</name>
</gene>
<proteinExistence type="predicted"/>
<reference evidence="2 3" key="1">
    <citation type="submission" date="2019-08" db="EMBL/GenBank/DDBJ databases">
        <title>Bacillus genomes from the desert of Cuatro Cienegas, Coahuila.</title>
        <authorList>
            <person name="Olmedo-Alvarez G."/>
        </authorList>
    </citation>
    <scope>NUCLEOTIDE SEQUENCE [LARGE SCALE GENOMIC DNA]</scope>
    <source>
        <strain evidence="2 3">CH28_1T</strain>
    </source>
</reference>
<dbReference type="AlphaFoldDB" id="A0A5D4T0H0"/>
<evidence type="ECO:0000313" key="3">
    <source>
        <dbReference type="Proteomes" id="UP000322524"/>
    </source>
</evidence>
<dbReference type="OrthoDB" id="2824466at2"/>
<sequence length="359" mass="41792">MSRETWKKVFSTISDVELVELVDFWSIQVKGFRQINQENIKHARAMVIAEALKPRNLKMIKAYYTINDDDTDEPADNGDEITLDALIELYEEGKELHLILGGLYASEEEKFEKLAMEFEEMLMEKYEVDELSSLVDRKEKKEEVVSSEKVDSTSKTEWEKKWNKSEDKNKDLRAKIGEWEKKYSQLKQQSKEEKQSALSEKLKLQQELGTERAQHRETVENNKKTAQENEALKEEVAKLKGEISHLNAMLLHQQQEVAATTIARTDENPPATMGQKEIVLVGDPKNKLTENSAKHSFRVLELKDVSDALESELLEKCDEVWMMTYLVPPQMRRKIKRTVQKNIKEFSDFPTMKRYIEKG</sequence>
<feature type="coiled-coil region" evidence="1">
    <location>
        <begin position="169"/>
        <end position="249"/>
    </location>
</feature>
<dbReference type="Proteomes" id="UP000322524">
    <property type="component" value="Unassembled WGS sequence"/>
</dbReference>
<name>A0A5D4T0H0_9BACI</name>
<dbReference type="EMBL" id="VTEV01000005">
    <property type="protein sequence ID" value="TYS67606.1"/>
    <property type="molecule type" value="Genomic_DNA"/>
</dbReference>
<organism evidence="2 3">
    <name type="scientific">Sutcliffiella horikoshii</name>
    <dbReference type="NCBI Taxonomy" id="79883"/>
    <lineage>
        <taxon>Bacteria</taxon>
        <taxon>Bacillati</taxon>
        <taxon>Bacillota</taxon>
        <taxon>Bacilli</taxon>
        <taxon>Bacillales</taxon>
        <taxon>Bacillaceae</taxon>
        <taxon>Sutcliffiella</taxon>
    </lineage>
</organism>
<comment type="caution">
    <text evidence="2">The sequence shown here is derived from an EMBL/GenBank/DDBJ whole genome shotgun (WGS) entry which is preliminary data.</text>
</comment>
<accession>A0A5D4T0H0</accession>
<dbReference type="RefSeq" id="WP_148988716.1">
    <property type="nucleotide sequence ID" value="NZ_VTEV01000005.1"/>
</dbReference>
<protein>
    <submittedName>
        <fullName evidence="2">Uncharacterized protein</fullName>
    </submittedName>
</protein>
<evidence type="ECO:0000313" key="2">
    <source>
        <dbReference type="EMBL" id="TYS67606.1"/>
    </source>
</evidence>
<keyword evidence="1" id="KW-0175">Coiled coil</keyword>